<organism evidence="7 8">
    <name type="scientific">Bacteroides ovatus</name>
    <dbReference type="NCBI Taxonomy" id="28116"/>
    <lineage>
        <taxon>Bacteria</taxon>
        <taxon>Pseudomonadati</taxon>
        <taxon>Bacteroidota</taxon>
        <taxon>Bacteroidia</taxon>
        <taxon>Bacteroidales</taxon>
        <taxon>Bacteroidaceae</taxon>
        <taxon>Bacteroides</taxon>
    </lineage>
</organism>
<evidence type="ECO:0000256" key="4">
    <source>
        <dbReference type="ARBA" id="ARBA00022989"/>
    </source>
</evidence>
<dbReference type="AlphaFoldDB" id="A0A1G8F691"/>
<keyword evidence="3 6" id="KW-0812">Transmembrane</keyword>
<evidence type="ECO:0000256" key="1">
    <source>
        <dbReference type="ARBA" id="ARBA00004651"/>
    </source>
</evidence>
<reference evidence="7 8" key="1">
    <citation type="submission" date="2016-10" db="EMBL/GenBank/DDBJ databases">
        <authorList>
            <person name="de Groot N.N."/>
        </authorList>
    </citation>
    <scope>NUCLEOTIDE SEQUENCE [LARGE SCALE GENOMIC DNA]</scope>
    <source>
        <strain evidence="7 8">NLAE-zl-C57</strain>
    </source>
</reference>
<evidence type="ECO:0000313" key="7">
    <source>
        <dbReference type="EMBL" id="SDH77519.1"/>
    </source>
</evidence>
<feature type="transmembrane region" description="Helical" evidence="6">
    <location>
        <begin position="86"/>
        <end position="112"/>
    </location>
</feature>
<feature type="transmembrane region" description="Helical" evidence="6">
    <location>
        <begin position="124"/>
        <end position="146"/>
    </location>
</feature>
<protein>
    <submittedName>
        <fullName evidence="7">Na+-driven multidrug efflux pump</fullName>
    </submittedName>
</protein>
<feature type="transmembrane region" description="Helical" evidence="6">
    <location>
        <begin position="263"/>
        <end position="285"/>
    </location>
</feature>
<accession>A0A1G8F691</accession>
<feature type="transmembrane region" description="Helical" evidence="6">
    <location>
        <begin position="12"/>
        <end position="32"/>
    </location>
</feature>
<proteinExistence type="predicted"/>
<evidence type="ECO:0000256" key="6">
    <source>
        <dbReference type="SAM" id="Phobius"/>
    </source>
</evidence>
<feature type="transmembrane region" description="Helical" evidence="6">
    <location>
        <begin position="231"/>
        <end position="257"/>
    </location>
</feature>
<dbReference type="GO" id="GO:0005886">
    <property type="term" value="C:plasma membrane"/>
    <property type="evidence" value="ECO:0007669"/>
    <property type="project" value="UniProtKB-SubCell"/>
</dbReference>
<feature type="transmembrane region" description="Helical" evidence="6">
    <location>
        <begin position="185"/>
        <end position="206"/>
    </location>
</feature>
<feature type="transmembrane region" description="Helical" evidence="6">
    <location>
        <begin position="402"/>
        <end position="423"/>
    </location>
</feature>
<dbReference type="PANTHER" id="PTHR30250:SF26">
    <property type="entry name" value="PSMA PROTEIN"/>
    <property type="match status" value="1"/>
</dbReference>
<evidence type="ECO:0000256" key="3">
    <source>
        <dbReference type="ARBA" id="ARBA00022692"/>
    </source>
</evidence>
<name>A0A1G8F691_BACOV</name>
<keyword evidence="4 6" id="KW-1133">Transmembrane helix</keyword>
<feature type="transmembrane region" description="Helical" evidence="6">
    <location>
        <begin position="376"/>
        <end position="396"/>
    </location>
</feature>
<dbReference type="InterPro" id="IPR050833">
    <property type="entry name" value="Poly_Biosynth_Transport"/>
</dbReference>
<evidence type="ECO:0000256" key="2">
    <source>
        <dbReference type="ARBA" id="ARBA00022475"/>
    </source>
</evidence>
<keyword evidence="2" id="KW-1003">Cell membrane</keyword>
<feature type="transmembrane region" description="Helical" evidence="6">
    <location>
        <begin position="346"/>
        <end position="364"/>
    </location>
</feature>
<dbReference type="PANTHER" id="PTHR30250">
    <property type="entry name" value="PST FAMILY PREDICTED COLANIC ACID TRANSPORTER"/>
    <property type="match status" value="1"/>
</dbReference>
<feature type="transmembrane region" description="Helical" evidence="6">
    <location>
        <begin position="305"/>
        <end position="326"/>
    </location>
</feature>
<feature type="transmembrane region" description="Helical" evidence="6">
    <location>
        <begin position="44"/>
        <end position="65"/>
    </location>
</feature>
<keyword evidence="5 6" id="KW-0472">Membrane</keyword>
<comment type="subcellular location">
    <subcellularLocation>
        <location evidence="1">Cell membrane</location>
        <topology evidence="1">Multi-pass membrane protein</topology>
    </subcellularLocation>
</comment>
<feature type="transmembrane region" description="Helical" evidence="6">
    <location>
        <begin position="435"/>
        <end position="456"/>
    </location>
</feature>
<dbReference type="RefSeq" id="WP_074637017.1">
    <property type="nucleotide sequence ID" value="NZ_FNDO01000013.1"/>
</dbReference>
<sequence>MEENNKRIVRNTVYLYVRMLVMTALGFVTTRIVLEKLGASDYGIYSLLGGFVAMFTVLNSILSTGTSRFIALALGKKDLILQKKTFSTAFVIHLVIAVVVLILLESFGLWYINTNLNIDANRMVAANWVFQFSAVSVALTISQTPFTASITAHEKFNIYAAMSVFDAVAKLLILYLLIVLPGDKLIVYASLLFGISFLNICIYRTYCIKKFEECSMRLSVDKSLLKEMSQFAGWSTLGHVVNVVNSQGTSILLNLFFNTVMNAARGLASTVSFMIGNFITGFLVAAQPQLVKFYGEGDMEKFNRLIFNTTQYTLFLIAIVMGPVLLEIDYVVDLWLNGNVPPYTTAFIKITMILTLVYRSNSMVETGIQASGYVKLLNLSSVPVYLIVLPIVYFTLKMGWGPVAAIWLANIAPVVTFLINLVIIQRTIHFPSRCFFFTCFLRTIGLVLISLLLPYWVQQQMGESLLRFLIVCALSVFCTFSMVWFWGFNEDVRNMVRKKNVGKFFHK</sequence>
<feature type="transmembrane region" description="Helical" evidence="6">
    <location>
        <begin position="468"/>
        <end position="488"/>
    </location>
</feature>
<gene>
    <name evidence="7" type="ORF">SAMN05192582_101311</name>
</gene>
<evidence type="ECO:0000256" key="5">
    <source>
        <dbReference type="ARBA" id="ARBA00023136"/>
    </source>
</evidence>
<dbReference type="Proteomes" id="UP000181870">
    <property type="component" value="Unassembled WGS sequence"/>
</dbReference>
<dbReference type="EMBL" id="FNDO01000013">
    <property type="protein sequence ID" value="SDH77519.1"/>
    <property type="molecule type" value="Genomic_DNA"/>
</dbReference>
<evidence type="ECO:0000313" key="8">
    <source>
        <dbReference type="Proteomes" id="UP000181870"/>
    </source>
</evidence>
<feature type="transmembrane region" description="Helical" evidence="6">
    <location>
        <begin position="158"/>
        <end position="179"/>
    </location>
</feature>